<keyword evidence="2" id="KW-1185">Reference proteome</keyword>
<evidence type="ECO:0000313" key="2">
    <source>
        <dbReference type="Proteomes" id="UP001162131"/>
    </source>
</evidence>
<gene>
    <name evidence="1" type="ORF">BSTOLATCC_MIC8527</name>
</gene>
<name>A0AAU9INA8_9CILI</name>
<protein>
    <submittedName>
        <fullName evidence="1">Uncharacterized protein</fullName>
    </submittedName>
</protein>
<sequence length="278" mass="32604">MGNEKSERIQLYRAVLANCKIMHPDGSLPNMPYFLQNPKNLEVSKELHQILYDSDQKHKLFAQNVSQFILEKQREKSTSHLRRATILQIRSEIIRALGKLKTLEDSSSSAIWNIKTLKIRKDLDINFLLTYSNQMSILKEGNVIDMQIDLFEKGKINIFSDEMTIGKIQINYKDVFGNLHILKALEKNEHRLLVAQSTENYTIEAEVLIKISNRDKEKLLNEELVKCDEKLKLEELKYEIYFEDLLRALKIEYTDGKFKSIFPEIHKDLEFCESCIIY</sequence>
<accession>A0AAU9INA8</accession>
<organism evidence="1 2">
    <name type="scientific">Blepharisma stoltei</name>
    <dbReference type="NCBI Taxonomy" id="1481888"/>
    <lineage>
        <taxon>Eukaryota</taxon>
        <taxon>Sar</taxon>
        <taxon>Alveolata</taxon>
        <taxon>Ciliophora</taxon>
        <taxon>Postciliodesmatophora</taxon>
        <taxon>Heterotrichea</taxon>
        <taxon>Heterotrichida</taxon>
        <taxon>Blepharismidae</taxon>
        <taxon>Blepharisma</taxon>
    </lineage>
</organism>
<comment type="caution">
    <text evidence="1">The sequence shown here is derived from an EMBL/GenBank/DDBJ whole genome shotgun (WGS) entry which is preliminary data.</text>
</comment>
<dbReference type="AlphaFoldDB" id="A0AAU9INA8"/>
<dbReference type="EMBL" id="CAJZBQ010000010">
    <property type="protein sequence ID" value="CAG9313254.1"/>
    <property type="molecule type" value="Genomic_DNA"/>
</dbReference>
<evidence type="ECO:0000313" key="1">
    <source>
        <dbReference type="EMBL" id="CAG9313254.1"/>
    </source>
</evidence>
<proteinExistence type="predicted"/>
<dbReference type="Proteomes" id="UP001162131">
    <property type="component" value="Unassembled WGS sequence"/>
</dbReference>
<reference evidence="1" key="1">
    <citation type="submission" date="2021-09" db="EMBL/GenBank/DDBJ databases">
        <authorList>
            <consortium name="AG Swart"/>
            <person name="Singh M."/>
            <person name="Singh A."/>
            <person name="Seah K."/>
            <person name="Emmerich C."/>
        </authorList>
    </citation>
    <scope>NUCLEOTIDE SEQUENCE</scope>
    <source>
        <strain evidence="1">ATCC30299</strain>
    </source>
</reference>